<protein>
    <submittedName>
        <fullName evidence="5">ESX secretion-associated protein EspG</fullName>
    </submittedName>
</protein>
<evidence type="ECO:0000256" key="4">
    <source>
        <dbReference type="ARBA" id="ARBA00023186"/>
    </source>
</evidence>
<sequence>MKAELSVAALYRLLKQLDLGEPHPLFTGGERYYSPRFQQEADAEFRAALTAAGVAGRDGLDHGFVELLTVMQRGQVEYYGWLHDAEGPYSVLTAAAGRVGVLAERIGDTVTVEPVEAARLLDAFLYRLPSTPPARGEALSVRVQDLADGDGFGRRLPPPARRLEALLKTERTGGGKLYTARRDPRGRRVRATAWVDVIDVAAGRWALYRVAGRGEPFVTAVPGTTQVIGKRLAELQSGLH</sequence>
<keyword evidence="6" id="KW-1185">Reference proteome</keyword>
<reference evidence="6" key="1">
    <citation type="journal article" date="2019" name="Int. J. Syst. Evol. Microbiol.">
        <title>The Global Catalogue of Microorganisms (GCM) 10K type strain sequencing project: providing services to taxonomists for standard genome sequencing and annotation.</title>
        <authorList>
            <consortium name="The Broad Institute Genomics Platform"/>
            <consortium name="The Broad Institute Genome Sequencing Center for Infectious Disease"/>
            <person name="Wu L."/>
            <person name="Ma J."/>
        </authorList>
    </citation>
    <scope>NUCLEOTIDE SEQUENCE [LARGE SCALE GENOMIC DNA]</scope>
    <source>
        <strain evidence="6">CCUG 59778</strain>
    </source>
</reference>
<accession>A0ABW0EI88</accession>
<evidence type="ECO:0000313" key="5">
    <source>
        <dbReference type="EMBL" id="MFC5285634.1"/>
    </source>
</evidence>
<evidence type="ECO:0000256" key="1">
    <source>
        <dbReference type="ARBA" id="ARBA00004496"/>
    </source>
</evidence>
<dbReference type="EMBL" id="JBHSKF010000001">
    <property type="protein sequence ID" value="MFC5285634.1"/>
    <property type="molecule type" value="Genomic_DNA"/>
</dbReference>
<dbReference type="Proteomes" id="UP001596157">
    <property type="component" value="Unassembled WGS sequence"/>
</dbReference>
<keyword evidence="3" id="KW-0963">Cytoplasm</keyword>
<name>A0ABW0EI88_9PSEU</name>
<comment type="subcellular location">
    <subcellularLocation>
        <location evidence="1">Cytoplasm</location>
    </subcellularLocation>
</comment>
<proteinExistence type="inferred from homology"/>
<comment type="caution">
    <text evidence="5">The sequence shown here is derived from an EMBL/GenBank/DDBJ whole genome shotgun (WGS) entry which is preliminary data.</text>
</comment>
<gene>
    <name evidence="5" type="ORF">ACFPM7_01095</name>
</gene>
<evidence type="ECO:0000256" key="2">
    <source>
        <dbReference type="ARBA" id="ARBA00006411"/>
    </source>
</evidence>
<evidence type="ECO:0000256" key="3">
    <source>
        <dbReference type="ARBA" id="ARBA00022490"/>
    </source>
</evidence>
<dbReference type="Pfam" id="PF14011">
    <property type="entry name" value="ESX-1_EspG"/>
    <property type="match status" value="1"/>
</dbReference>
<comment type="similarity">
    <text evidence="2">Belongs to the EspG family.</text>
</comment>
<dbReference type="InterPro" id="IPR025734">
    <property type="entry name" value="EspG"/>
</dbReference>
<keyword evidence="4" id="KW-0143">Chaperone</keyword>
<evidence type="ECO:0000313" key="6">
    <source>
        <dbReference type="Proteomes" id="UP001596157"/>
    </source>
</evidence>
<organism evidence="5 6">
    <name type="scientific">Actinokineospora guangxiensis</name>
    <dbReference type="NCBI Taxonomy" id="1490288"/>
    <lineage>
        <taxon>Bacteria</taxon>
        <taxon>Bacillati</taxon>
        <taxon>Actinomycetota</taxon>
        <taxon>Actinomycetes</taxon>
        <taxon>Pseudonocardiales</taxon>
        <taxon>Pseudonocardiaceae</taxon>
        <taxon>Actinokineospora</taxon>
    </lineage>
</organism>
<dbReference type="RefSeq" id="WP_378242748.1">
    <property type="nucleotide sequence ID" value="NZ_JBHSKF010000001.1"/>
</dbReference>